<protein>
    <submittedName>
        <fullName evidence="1">Uncharacterized protein</fullName>
    </submittedName>
</protein>
<reference evidence="1 2" key="1">
    <citation type="submission" date="2019-08" db="EMBL/GenBank/DDBJ databases">
        <title>Highly reduced genomes of protist endosymbionts show evolutionary convergence.</title>
        <authorList>
            <person name="George E."/>
            <person name="Husnik F."/>
            <person name="Tashyreva D."/>
            <person name="Prokopchuk G."/>
            <person name="Horak A."/>
            <person name="Kwong W.K."/>
            <person name="Lukes J."/>
            <person name="Keeling P.J."/>
        </authorList>
    </citation>
    <scope>NUCLEOTIDE SEQUENCE [LARGE SCALE GENOMIC DNA]</scope>
    <source>
        <strain evidence="1">1605</strain>
    </source>
</reference>
<accession>A0A5C0UFF6</accession>
<sequence>MSKSLEDILASIRNGKNITEHSTEKKFDEDFYLEESKALRSGSVIQEDDSIKHIKHALGELKEIDEKYVSIQKTEKLKIKESELNDLIGPMFNSWFKNNKQEIMNTLSSKIDIKDISQDLMKSIISSAIEERISEEYINNILIKHVKGYHSYIKQTIDHLIGNVIQDRLHETIEDVIRKIMRNK</sequence>
<dbReference type="Proteomes" id="UP000325155">
    <property type="component" value="Chromosome"/>
</dbReference>
<proteinExistence type="predicted"/>
<name>A0A5C0UFF6_9PROT</name>
<keyword evidence="2" id="KW-1185">Reference proteome</keyword>
<evidence type="ECO:0000313" key="2">
    <source>
        <dbReference type="Proteomes" id="UP000325155"/>
    </source>
</evidence>
<dbReference type="KEGG" id="cip:FZC35_00015"/>
<dbReference type="AlphaFoldDB" id="A0A5C0UFF6"/>
<gene>
    <name evidence="1" type="ORF">FZC35_00015</name>
</gene>
<evidence type="ECO:0000313" key="1">
    <source>
        <dbReference type="EMBL" id="QEK37784.1"/>
    </source>
</evidence>
<dbReference type="EMBL" id="CP043315">
    <property type="protein sequence ID" value="QEK37784.1"/>
    <property type="molecule type" value="Genomic_DNA"/>
</dbReference>
<dbReference type="RefSeq" id="WP_148980631.1">
    <property type="nucleotide sequence ID" value="NZ_CP043315.1"/>
</dbReference>
<organism evidence="1 2">
    <name type="scientific">Candidatus Cytomitobacter indipagum</name>
    <dbReference type="NCBI Taxonomy" id="2601575"/>
    <lineage>
        <taxon>Bacteria</taxon>
        <taxon>Pseudomonadati</taxon>
        <taxon>Pseudomonadota</taxon>
        <taxon>Alphaproteobacteria</taxon>
        <taxon>Holosporales</taxon>
        <taxon>Holosporaceae</taxon>
        <taxon>Candidatus Cytomitobacter</taxon>
    </lineage>
</organism>